<gene>
    <name evidence="8" type="ORF">TTHERM_00267870</name>
</gene>
<accession>I7M182</accession>
<evidence type="ECO:0000256" key="6">
    <source>
        <dbReference type="SAM" id="Coils"/>
    </source>
</evidence>
<keyword evidence="9" id="KW-1185">Reference proteome</keyword>
<feature type="compositionally biased region" description="Low complexity" evidence="7">
    <location>
        <begin position="1697"/>
        <end position="1711"/>
    </location>
</feature>
<dbReference type="InParanoid" id="I7M182"/>
<dbReference type="Proteomes" id="UP000009168">
    <property type="component" value="Unassembled WGS sequence"/>
</dbReference>
<keyword evidence="4" id="KW-1133">Transmembrane helix</keyword>
<evidence type="ECO:0000256" key="2">
    <source>
        <dbReference type="ARBA" id="ARBA00008803"/>
    </source>
</evidence>
<feature type="coiled-coil region" evidence="6">
    <location>
        <begin position="856"/>
        <end position="897"/>
    </location>
</feature>
<feature type="region of interest" description="Disordered" evidence="7">
    <location>
        <begin position="1693"/>
        <end position="1759"/>
    </location>
</feature>
<dbReference type="EMBL" id="GG662703">
    <property type="protein sequence ID" value="EAR95677.2"/>
    <property type="molecule type" value="Genomic_DNA"/>
</dbReference>
<evidence type="ECO:0000256" key="3">
    <source>
        <dbReference type="ARBA" id="ARBA00022692"/>
    </source>
</evidence>
<evidence type="ECO:0000256" key="5">
    <source>
        <dbReference type="ARBA" id="ARBA00023136"/>
    </source>
</evidence>
<feature type="compositionally biased region" description="Low complexity" evidence="7">
    <location>
        <begin position="149"/>
        <end position="162"/>
    </location>
</feature>
<dbReference type="GO" id="GO:0005789">
    <property type="term" value="C:endoplasmic reticulum membrane"/>
    <property type="evidence" value="ECO:0007669"/>
    <property type="project" value="TreeGrafter"/>
</dbReference>
<evidence type="ECO:0000256" key="1">
    <source>
        <dbReference type="ARBA" id="ARBA00004141"/>
    </source>
</evidence>
<dbReference type="RefSeq" id="XP_001015922.2">
    <property type="nucleotide sequence ID" value="XM_001015922.2"/>
</dbReference>
<feature type="region of interest" description="Disordered" evidence="7">
    <location>
        <begin position="37"/>
        <end position="162"/>
    </location>
</feature>
<feature type="compositionally biased region" description="Low complexity" evidence="7">
    <location>
        <begin position="37"/>
        <end position="72"/>
    </location>
</feature>
<reference evidence="9" key="1">
    <citation type="journal article" date="2006" name="PLoS Biol.">
        <title>Macronuclear genome sequence of the ciliate Tetrahymena thermophila, a model eukaryote.</title>
        <authorList>
            <person name="Eisen J.A."/>
            <person name="Coyne R.S."/>
            <person name="Wu M."/>
            <person name="Wu D."/>
            <person name="Thiagarajan M."/>
            <person name="Wortman J.R."/>
            <person name="Badger J.H."/>
            <person name="Ren Q."/>
            <person name="Amedeo P."/>
            <person name="Jones K.M."/>
            <person name="Tallon L.J."/>
            <person name="Delcher A.L."/>
            <person name="Salzberg S.L."/>
            <person name="Silva J.C."/>
            <person name="Haas B.J."/>
            <person name="Majoros W.H."/>
            <person name="Farzad M."/>
            <person name="Carlton J.M."/>
            <person name="Smith R.K. Jr."/>
            <person name="Garg J."/>
            <person name="Pearlman R.E."/>
            <person name="Karrer K.M."/>
            <person name="Sun L."/>
            <person name="Manning G."/>
            <person name="Elde N.C."/>
            <person name="Turkewitz A.P."/>
            <person name="Asai D.J."/>
            <person name="Wilkes D.E."/>
            <person name="Wang Y."/>
            <person name="Cai H."/>
            <person name="Collins K."/>
            <person name="Stewart B.A."/>
            <person name="Lee S.R."/>
            <person name="Wilamowska K."/>
            <person name="Weinberg Z."/>
            <person name="Ruzzo W.L."/>
            <person name="Wloga D."/>
            <person name="Gaertig J."/>
            <person name="Frankel J."/>
            <person name="Tsao C.-C."/>
            <person name="Gorovsky M.A."/>
            <person name="Keeling P.J."/>
            <person name="Waller R.F."/>
            <person name="Patron N.J."/>
            <person name="Cherry J.M."/>
            <person name="Stover N.A."/>
            <person name="Krieger C.J."/>
            <person name="del Toro C."/>
            <person name="Ryder H.F."/>
            <person name="Williamson S.C."/>
            <person name="Barbeau R.A."/>
            <person name="Hamilton E.P."/>
            <person name="Orias E."/>
        </authorList>
    </citation>
    <scope>NUCLEOTIDE SEQUENCE [LARGE SCALE GENOMIC DNA]</scope>
    <source>
        <strain evidence="9">SB210</strain>
    </source>
</reference>
<dbReference type="STRING" id="312017.I7M182"/>
<feature type="compositionally biased region" description="Low complexity" evidence="7">
    <location>
        <begin position="87"/>
        <end position="120"/>
    </location>
</feature>
<comment type="subcellular location">
    <subcellularLocation>
        <location evidence="1">Membrane</location>
        <topology evidence="1">Multi-pass membrane protein</topology>
    </subcellularLocation>
</comment>
<dbReference type="eggNOG" id="ENOG502R0X9">
    <property type="taxonomic scope" value="Eukaryota"/>
</dbReference>
<feature type="compositionally biased region" description="Acidic residues" evidence="7">
    <location>
        <begin position="290"/>
        <end position="334"/>
    </location>
</feature>
<proteinExistence type="inferred from homology"/>
<name>I7M182_TETTS</name>
<feature type="compositionally biased region" description="Basic and acidic residues" evidence="7">
    <location>
        <begin position="341"/>
        <end position="351"/>
    </location>
</feature>
<keyword evidence="3" id="KW-0812">Transmembrane</keyword>
<sequence length="1799" mass="212245">MNSGFDQGQRFQAQYGRNNRNKGAYYNQGQTNEQQYNQGNQRYNNSPTKQGQQQNKFNSQNFNNNYNQTNYNERGISQNRNFKDPNQKFNQGGQRNQRQQNQGFDNQQNSRSRSSNQRNQGNGIDRDWQQSKVQQRSSNFVNDNNYGSNNQQKQNYNRNQQNRQESFATNNANNNFNQNKKFQQNFKNNQFANMKGIAYRPPPQPVRSQNVVNQTNKPKNNAQKKPYVNKQMKNFINDKEVDSQHDSSNQEEDIDEQEDEYTESQDVKEDYEQSEDDQEGKSYDSQSNDQQDENDDNEDEQEANEDEDEDSYQNNQDEDEDGSQDIDNPSESDNQESSGYDEVKHNQRKGPVRELVIRRAGMQQEFVADSSSQQIVTQNFALTNSDGDQMTIAEQAKNLSSMCHESIDDASWEWHLMNRPQAFAFFEKNKKGQPQKNLAMKVYYRSAAAKELVMSNILSPIGIKKSADRMINEILDYFLQPKINVKELVDKFTDRLRTLIAELEPLSQHLSLYNSTKMMIEIKELLLVVNLAGINYFRKQSCLKDYELENGYNEKKLFEQVQTLSDNLIMTYEQNIVKIQSIIEKSKNVDMQTLKKQILQNESIYLSPLIPKVISWRLLLRLDDLTSLHKMDDLLNIAYDSLIIDESFCAIFELITWLTKKNYFKYFEMLNKDKRIDYLSANACLLRLSNVRLSYIIQEKFITRYTLQNLQFDLDSQYDKDSAQHFLGKLGCDVENIDDLDKVKIDPNRSYLISLAQLYWPNFYEKIEWRKPNSFKDTIRKILGDSDMNRFPEILVENMIKKDRKIQIVTQQPPVKQVVSIREPQIQPQPKEDKKKIPVLNLPINKYKPNIVVQEVEKIEEQKQKVQFNNEQLQRQISAEEEKKAKEEQMRNKLIQRWEKLIKSKQSQIVNELIQIVEYNNQLEFQESYLCLKFFQKWKNYYKYEKYKNQQIICHGINNPPIVIKKSTVFSKPAPMEIEQDKKHQQKDQNAFYQNFLKAFNEKEKQIGQETHNFLDMISINFLKEKNKMFTHFYYKITIISDEQNPLIENMVSSLSNYLSQGKNTDCSFSITIQIEDITIEYTLQLQMAKYLDRINTKQLSGTDLFIYIFTEQDDELNQQYYRHFKKHLEALSKNKFSLGFNLLFLSVNEFSKLNQSNFSTKQYEFAASSSSNKLSNHLFESPSQGLYLQNMNRSMSSHTAYQMMLDMNYTNPEVQDSEGFVRSAIKYLNKRFDLKKDVEQNSIYQYYNVISYTYENINGKCINKDPFSDRIFKASIDSAIEKSIHVKSPFGKITFTSLSIELQKIRQILAFGKDVNYSSSSKQIPGLPPLPPNSSGRNLYKQLKEFLIREQVLDVKKYPDMKNYFYFKYLFNNTIYQLFENFLSIMEQSHLIPFDQLNEFQQNQLILLEQTLEIVKEQLDKIFIRDSNKSLKQYIRKNYFTSFTYENVVQTVDSYYKNLLEISSEFDSDFDNETTVDSIDSNQDAYQSLVNEMVEVIKNNFNFSQKTDNGVVGNWQAVFIKLLDQLISIFQENDIPMFLSQNFQFKFDCKLIKKNIQEEYQKLCQWLKDLKQTNESYLNQTTQIIGDYNQFENQKGNPNKKLKKEYDQNQSTFNDQQYVVRLYSEIIQYNQEHLLNKSYQKTLEKEDYQNQQAQGKIDQLKQSKQKNEVKNLNEYQNQQIKNDKLQNQVLKNEKQSSLSYSQSDYSSPNSGDEEIEEISSESQECKQNQMQSESNSESDFSEEEKPIQNKNLNKRRTACLVPNKKDEINDEVQYGEKIKKLMRGEIENSPTHLDDSFV</sequence>
<feature type="compositionally biased region" description="Low complexity" evidence="7">
    <location>
        <begin position="1728"/>
        <end position="1739"/>
    </location>
</feature>
<feature type="compositionally biased region" description="Polar residues" evidence="7">
    <location>
        <begin position="206"/>
        <end position="223"/>
    </location>
</feature>
<feature type="compositionally biased region" description="Polar residues" evidence="7">
    <location>
        <begin position="130"/>
        <end position="148"/>
    </location>
</feature>
<keyword evidence="5" id="KW-0472">Membrane</keyword>
<dbReference type="InterPro" id="IPR008010">
    <property type="entry name" value="Tatp1"/>
</dbReference>
<feature type="compositionally biased region" description="Basic and acidic residues" evidence="7">
    <location>
        <begin position="236"/>
        <end position="245"/>
    </location>
</feature>
<feature type="compositionally biased region" description="Acidic residues" evidence="7">
    <location>
        <begin position="249"/>
        <end position="263"/>
    </location>
</feature>
<keyword evidence="6" id="KW-0175">Coiled coil</keyword>
<evidence type="ECO:0000256" key="7">
    <source>
        <dbReference type="SAM" id="MobiDB-lite"/>
    </source>
</evidence>
<dbReference type="KEGG" id="tet:TTHERM_00267870"/>
<evidence type="ECO:0000256" key="4">
    <source>
        <dbReference type="ARBA" id="ARBA00022989"/>
    </source>
</evidence>
<evidence type="ECO:0000313" key="8">
    <source>
        <dbReference type="EMBL" id="EAR95677.2"/>
    </source>
</evidence>
<feature type="region of interest" description="Disordered" evidence="7">
    <location>
        <begin position="195"/>
        <end position="351"/>
    </location>
</feature>
<comment type="similarity">
    <text evidence="2">Belongs to the TAPT1 family.</text>
</comment>
<evidence type="ECO:0000313" key="9">
    <source>
        <dbReference type="Proteomes" id="UP000009168"/>
    </source>
</evidence>
<dbReference type="PANTHER" id="PTHR13317">
    <property type="entry name" value="TRANSMEMBRANE ANTERIOR POSTERIOR TRANSFORMATION PROTEIN 1 HOMOLOG"/>
    <property type="match status" value="1"/>
</dbReference>
<dbReference type="GeneID" id="7839446"/>
<protein>
    <submittedName>
        <fullName evidence="8">Uncharacterized protein</fullName>
    </submittedName>
</protein>
<dbReference type="PANTHER" id="PTHR13317:SF4">
    <property type="entry name" value="TRANSMEMBRANE ANTERIOR POSTERIOR TRANSFORMATION PROTEIN 1 HOMOLOG"/>
    <property type="match status" value="1"/>
</dbReference>
<organism evidence="8 9">
    <name type="scientific">Tetrahymena thermophila (strain SB210)</name>
    <dbReference type="NCBI Taxonomy" id="312017"/>
    <lineage>
        <taxon>Eukaryota</taxon>
        <taxon>Sar</taxon>
        <taxon>Alveolata</taxon>
        <taxon>Ciliophora</taxon>
        <taxon>Intramacronucleata</taxon>
        <taxon>Oligohymenophorea</taxon>
        <taxon>Hymenostomatida</taxon>
        <taxon>Tetrahymenina</taxon>
        <taxon>Tetrahymenidae</taxon>
        <taxon>Tetrahymena</taxon>
    </lineage>
</organism>